<feature type="region of interest" description="Disordered" evidence="1">
    <location>
        <begin position="92"/>
        <end position="122"/>
    </location>
</feature>
<evidence type="ECO:0008006" key="5">
    <source>
        <dbReference type="Google" id="ProtNLM"/>
    </source>
</evidence>
<evidence type="ECO:0000313" key="4">
    <source>
        <dbReference type="Proteomes" id="UP000726737"/>
    </source>
</evidence>
<dbReference type="PANTHER" id="PTHR31061">
    <property type="entry name" value="LD22376P"/>
    <property type="match status" value="1"/>
</dbReference>
<organism evidence="3 4">
    <name type="scientific">Mortierella polycephala</name>
    <dbReference type="NCBI Taxonomy" id="41804"/>
    <lineage>
        <taxon>Eukaryota</taxon>
        <taxon>Fungi</taxon>
        <taxon>Fungi incertae sedis</taxon>
        <taxon>Mucoromycota</taxon>
        <taxon>Mortierellomycotina</taxon>
        <taxon>Mortierellomycetes</taxon>
        <taxon>Mortierellales</taxon>
        <taxon>Mortierellaceae</taxon>
        <taxon>Mortierella</taxon>
    </lineage>
</organism>
<feature type="compositionally biased region" description="Polar residues" evidence="1">
    <location>
        <begin position="73"/>
        <end position="82"/>
    </location>
</feature>
<keyword evidence="4" id="KW-1185">Reference proteome</keyword>
<dbReference type="EMBL" id="JAAAJA010000712">
    <property type="protein sequence ID" value="KAG0250228.1"/>
    <property type="molecule type" value="Genomic_DNA"/>
</dbReference>
<proteinExistence type="predicted"/>
<dbReference type="PANTHER" id="PTHR31061:SF24">
    <property type="entry name" value="LD22376P"/>
    <property type="match status" value="1"/>
</dbReference>
<evidence type="ECO:0000256" key="1">
    <source>
        <dbReference type="SAM" id="MobiDB-lite"/>
    </source>
</evidence>
<feature type="transmembrane region" description="Helical" evidence="2">
    <location>
        <begin position="172"/>
        <end position="191"/>
    </location>
</feature>
<comment type="caution">
    <text evidence="3">The sequence shown here is derived from an EMBL/GenBank/DDBJ whole genome shotgun (WGS) entry which is preliminary data.</text>
</comment>
<evidence type="ECO:0000256" key="2">
    <source>
        <dbReference type="SAM" id="Phobius"/>
    </source>
</evidence>
<sequence length="203" mass="22052">MDPLQTHARTFDPDNYLAHHTHERTNQTAAAYLTPRPTASNSHNQHAKSLASLGPDLNAEFEIKLIGNRADGHNSSGSNSNTMRKRDGEQGLGLVDHAGTSARGSLEPQPSSAPGAATKELPVPSKPKRFLSLDTLRGITIIFMVLVNIQGADPFEQLGHSDRFGYTLADRVFPNFIFMVRTAVAIILLPIKLHAMTQSGSTF</sequence>
<accession>A0A9P6PQA4</accession>
<gene>
    <name evidence="3" type="ORF">BG011_008567</name>
</gene>
<protein>
    <recommendedName>
        <fullName evidence="5">Heparan-alpha-glucosaminide N-acetyltransferase catalytic domain-containing protein</fullName>
    </recommendedName>
</protein>
<dbReference type="Proteomes" id="UP000726737">
    <property type="component" value="Unassembled WGS sequence"/>
</dbReference>
<keyword evidence="2" id="KW-1133">Transmembrane helix</keyword>
<feature type="region of interest" description="Disordered" evidence="1">
    <location>
        <begin position="68"/>
        <end position="87"/>
    </location>
</feature>
<keyword evidence="2" id="KW-0812">Transmembrane</keyword>
<name>A0A9P6PQA4_9FUNG</name>
<dbReference type="AlphaFoldDB" id="A0A9P6PQA4"/>
<evidence type="ECO:0000313" key="3">
    <source>
        <dbReference type="EMBL" id="KAG0250228.1"/>
    </source>
</evidence>
<dbReference type="OrthoDB" id="2149840at2759"/>
<reference evidence="3" key="1">
    <citation type="journal article" date="2020" name="Fungal Divers.">
        <title>Resolving the Mortierellaceae phylogeny through synthesis of multi-gene phylogenetics and phylogenomics.</title>
        <authorList>
            <person name="Vandepol N."/>
            <person name="Liber J."/>
            <person name="Desiro A."/>
            <person name="Na H."/>
            <person name="Kennedy M."/>
            <person name="Barry K."/>
            <person name="Grigoriev I.V."/>
            <person name="Miller A.N."/>
            <person name="O'Donnell K."/>
            <person name="Stajich J.E."/>
            <person name="Bonito G."/>
        </authorList>
    </citation>
    <scope>NUCLEOTIDE SEQUENCE</scope>
    <source>
        <strain evidence="3">KOD948</strain>
    </source>
</reference>
<keyword evidence="2" id="KW-0472">Membrane</keyword>